<sequence length="165" mass="19076">MSLSRGTVDWETSRPPSSLDSQEKQRFNGPPPLIFRWLAARDEVRFQAKDSSEYRKDINVVGQVNGTEGWTWQEGSKKRRARVVFKLVSEMGTADLDIRPEMIHIAARSTHPLRFNPTVSSPRCHGYITDDQRKKRKDSWCSCRSRYYHSSSSPIRLDQGHVIIE</sequence>
<organism evidence="2 3">
    <name type="scientific">Golovinomyces cichoracearum</name>
    <dbReference type="NCBI Taxonomy" id="62708"/>
    <lineage>
        <taxon>Eukaryota</taxon>
        <taxon>Fungi</taxon>
        <taxon>Dikarya</taxon>
        <taxon>Ascomycota</taxon>
        <taxon>Pezizomycotina</taxon>
        <taxon>Leotiomycetes</taxon>
        <taxon>Erysiphales</taxon>
        <taxon>Erysiphaceae</taxon>
        <taxon>Golovinomyces</taxon>
    </lineage>
</organism>
<evidence type="ECO:0000313" key="2">
    <source>
        <dbReference type="EMBL" id="RKF57083.1"/>
    </source>
</evidence>
<feature type="region of interest" description="Disordered" evidence="1">
    <location>
        <begin position="1"/>
        <end position="28"/>
    </location>
</feature>
<dbReference type="EMBL" id="MCBR01019225">
    <property type="protein sequence ID" value="RKF57083.1"/>
    <property type="molecule type" value="Genomic_DNA"/>
</dbReference>
<comment type="caution">
    <text evidence="2">The sequence shown here is derived from an EMBL/GenBank/DDBJ whole genome shotgun (WGS) entry which is preliminary data.</text>
</comment>
<evidence type="ECO:0000256" key="1">
    <source>
        <dbReference type="SAM" id="MobiDB-lite"/>
    </source>
</evidence>
<protein>
    <submittedName>
        <fullName evidence="2">Uncharacterized protein</fullName>
    </submittedName>
</protein>
<dbReference type="AlphaFoldDB" id="A0A420HI41"/>
<name>A0A420HI41_9PEZI</name>
<accession>A0A420HI41</accession>
<dbReference type="Proteomes" id="UP000285405">
    <property type="component" value="Unassembled WGS sequence"/>
</dbReference>
<evidence type="ECO:0000313" key="3">
    <source>
        <dbReference type="Proteomes" id="UP000285405"/>
    </source>
</evidence>
<reference evidence="2 3" key="1">
    <citation type="journal article" date="2018" name="BMC Genomics">
        <title>Comparative genome analyses reveal sequence features reflecting distinct modes of host-adaptation between dicot and monocot powdery mildew.</title>
        <authorList>
            <person name="Wu Y."/>
            <person name="Ma X."/>
            <person name="Pan Z."/>
            <person name="Kale S.D."/>
            <person name="Song Y."/>
            <person name="King H."/>
            <person name="Zhang Q."/>
            <person name="Presley C."/>
            <person name="Deng X."/>
            <person name="Wei C.I."/>
            <person name="Xiao S."/>
        </authorList>
    </citation>
    <scope>NUCLEOTIDE SEQUENCE [LARGE SCALE GENOMIC DNA]</scope>
    <source>
        <strain evidence="2">UCSC1</strain>
    </source>
</reference>
<gene>
    <name evidence="2" type="ORF">GcC1_192002</name>
</gene>
<proteinExistence type="predicted"/>